<dbReference type="PROSITE" id="PS50240">
    <property type="entry name" value="TRYPSIN_DOM"/>
    <property type="match status" value="1"/>
</dbReference>
<dbReference type="Pfam" id="PF00089">
    <property type="entry name" value="Trypsin"/>
    <property type="match status" value="1"/>
</dbReference>
<evidence type="ECO:0000256" key="1">
    <source>
        <dbReference type="ARBA" id="ARBA00007664"/>
    </source>
</evidence>
<keyword evidence="3" id="KW-0732">Signal</keyword>
<dbReference type="InterPro" id="IPR009003">
    <property type="entry name" value="Peptidase_S1_PA"/>
</dbReference>
<organism evidence="5 6">
    <name type="scientific">[Torrubiella] hemipterigena</name>
    <dbReference type="NCBI Taxonomy" id="1531966"/>
    <lineage>
        <taxon>Eukaryota</taxon>
        <taxon>Fungi</taxon>
        <taxon>Dikarya</taxon>
        <taxon>Ascomycota</taxon>
        <taxon>Pezizomycotina</taxon>
        <taxon>Sordariomycetes</taxon>
        <taxon>Hypocreomycetidae</taxon>
        <taxon>Hypocreales</taxon>
        <taxon>Clavicipitaceae</taxon>
        <taxon>Clavicipitaceae incertae sedis</taxon>
        <taxon>'Torrubiella' clade</taxon>
    </lineage>
</organism>
<feature type="domain" description="Peptidase S1" evidence="4">
    <location>
        <begin position="29"/>
        <end position="239"/>
    </location>
</feature>
<name>A0A0A1SXY7_9HYPO</name>
<dbReference type="Proteomes" id="UP000039046">
    <property type="component" value="Unassembled WGS sequence"/>
</dbReference>
<evidence type="ECO:0000313" key="6">
    <source>
        <dbReference type="Proteomes" id="UP000039046"/>
    </source>
</evidence>
<reference evidence="5 6" key="1">
    <citation type="journal article" date="2015" name="Genome Announc.">
        <title>Draft Genome Sequence and Gene Annotation of the Entomopathogenic Fungus Verticillium hemipterigenum.</title>
        <authorList>
            <person name="Horn F."/>
            <person name="Habel A."/>
            <person name="Scharf D.H."/>
            <person name="Dworschak J."/>
            <person name="Brakhage A.A."/>
            <person name="Guthke R."/>
            <person name="Hertweck C."/>
            <person name="Linde J."/>
        </authorList>
    </citation>
    <scope>NUCLEOTIDE SEQUENCE [LARGE SCALE GENOMIC DNA]</scope>
</reference>
<dbReference type="PRINTS" id="PR00722">
    <property type="entry name" value="CHYMOTRYPSIN"/>
</dbReference>
<keyword evidence="2" id="KW-1015">Disulfide bond</keyword>
<sequence length="263" mass="28241">MKNQLALLSLATQITALAAPSLSNRGEDIVGGQTVKIEDFPYQIQMLRNGNTHCGGTVVSDRFVVTAAHWCDWPGDTFSILAGSGEKGKVRRPTTSYDACVLEVTPLALGPTVQPVAVTNVEPAVGTDTIVSGFGLLYKEHPSYPKYLQVVHVPIMDRDVYVKQYQVAGDNITADMICAGLPEGGKDFCNGDSGGPLIANGSSPVLSHLASALRSPTTVACTQISLTLRYAPLLRKLLVFEERQLFEISDTNTMLSDIKLGFI</sequence>
<dbReference type="InterPro" id="IPR043504">
    <property type="entry name" value="Peptidase_S1_PA_chymotrypsin"/>
</dbReference>
<gene>
    <name evidence="5" type="ORF">VHEMI05441</name>
</gene>
<dbReference type="CDD" id="cd00190">
    <property type="entry name" value="Tryp_SPc"/>
    <property type="match status" value="1"/>
</dbReference>
<dbReference type="STRING" id="1531966.A0A0A1SXY7"/>
<feature type="chain" id="PRO_5001989714" description="Peptidase S1 domain-containing protein" evidence="3">
    <location>
        <begin position="19"/>
        <end position="263"/>
    </location>
</feature>
<proteinExistence type="inferred from homology"/>
<dbReference type="EMBL" id="CDHN01000002">
    <property type="protein sequence ID" value="CEJ89606.1"/>
    <property type="molecule type" value="Genomic_DNA"/>
</dbReference>
<dbReference type="InterPro" id="IPR050430">
    <property type="entry name" value="Peptidase_S1"/>
</dbReference>
<dbReference type="InterPro" id="IPR001254">
    <property type="entry name" value="Trypsin_dom"/>
</dbReference>
<dbReference type="AlphaFoldDB" id="A0A0A1SXY7"/>
<evidence type="ECO:0000256" key="2">
    <source>
        <dbReference type="ARBA" id="ARBA00023157"/>
    </source>
</evidence>
<protein>
    <recommendedName>
        <fullName evidence="4">Peptidase S1 domain-containing protein</fullName>
    </recommendedName>
</protein>
<dbReference type="SMART" id="SM00020">
    <property type="entry name" value="Tryp_SPc"/>
    <property type="match status" value="1"/>
</dbReference>
<dbReference type="OrthoDB" id="4941539at2759"/>
<comment type="similarity">
    <text evidence="1">Belongs to the peptidase S1 family.</text>
</comment>
<evidence type="ECO:0000259" key="4">
    <source>
        <dbReference type="PROSITE" id="PS50240"/>
    </source>
</evidence>
<feature type="signal peptide" evidence="3">
    <location>
        <begin position="1"/>
        <end position="18"/>
    </location>
</feature>
<dbReference type="SUPFAM" id="SSF50494">
    <property type="entry name" value="Trypsin-like serine proteases"/>
    <property type="match status" value="1"/>
</dbReference>
<dbReference type="InterPro" id="IPR001314">
    <property type="entry name" value="Peptidase_S1A"/>
</dbReference>
<dbReference type="HOGENOM" id="CLU_1058403_0_0_1"/>
<dbReference type="GO" id="GO:0006508">
    <property type="term" value="P:proteolysis"/>
    <property type="evidence" value="ECO:0007669"/>
    <property type="project" value="InterPro"/>
</dbReference>
<dbReference type="PANTHER" id="PTHR24276">
    <property type="entry name" value="POLYSERASE-RELATED"/>
    <property type="match status" value="1"/>
</dbReference>
<dbReference type="PANTHER" id="PTHR24276:SF91">
    <property type="entry name" value="AT26814P-RELATED"/>
    <property type="match status" value="1"/>
</dbReference>
<accession>A0A0A1SXY7</accession>
<evidence type="ECO:0000256" key="3">
    <source>
        <dbReference type="SAM" id="SignalP"/>
    </source>
</evidence>
<dbReference type="Gene3D" id="2.40.10.10">
    <property type="entry name" value="Trypsin-like serine proteases"/>
    <property type="match status" value="3"/>
</dbReference>
<dbReference type="GO" id="GO:0004252">
    <property type="term" value="F:serine-type endopeptidase activity"/>
    <property type="evidence" value="ECO:0007669"/>
    <property type="project" value="InterPro"/>
</dbReference>
<evidence type="ECO:0000313" key="5">
    <source>
        <dbReference type="EMBL" id="CEJ89606.1"/>
    </source>
</evidence>
<keyword evidence="6" id="KW-1185">Reference proteome</keyword>